<dbReference type="InterPro" id="IPR016119">
    <property type="entry name" value="Br/Cl_peroxidase_C"/>
</dbReference>
<dbReference type="SUPFAM" id="SSF48317">
    <property type="entry name" value="Acid phosphatase/Vanadium-dependent haloperoxidase"/>
    <property type="match status" value="1"/>
</dbReference>
<dbReference type="CDD" id="cd03398">
    <property type="entry name" value="PAP2_haloperoxidase"/>
    <property type="match status" value="1"/>
</dbReference>
<dbReference type="InterPro" id="IPR052559">
    <property type="entry name" value="V-haloperoxidase"/>
</dbReference>
<feature type="domain" description="DUF6851" evidence="2">
    <location>
        <begin position="66"/>
        <end position="200"/>
    </location>
</feature>
<dbReference type="Pfam" id="PF22778">
    <property type="entry name" value="VCPO_2nd"/>
    <property type="match status" value="1"/>
</dbReference>
<dbReference type="RefSeq" id="WP_016869771.1">
    <property type="nucleotide sequence ID" value="NZ_CAWNVR010000688.1"/>
</dbReference>
<keyword evidence="5" id="KW-1185">Reference proteome</keyword>
<dbReference type="Gene3D" id="1.20.144.10">
    <property type="entry name" value="Phosphatidic acid phosphatase type 2/haloperoxidase"/>
    <property type="match status" value="1"/>
</dbReference>
<evidence type="ECO:0000313" key="5">
    <source>
        <dbReference type="Proteomes" id="UP000235036"/>
    </source>
</evidence>
<protein>
    <submittedName>
        <fullName evidence="4">Phosphoesterase</fullName>
    </submittedName>
</protein>
<reference evidence="4 5" key="1">
    <citation type="submission" date="2017-08" db="EMBL/GenBank/DDBJ databases">
        <title>Genomes of Fischerella (Mastigocladus) sp. strains.</title>
        <authorList>
            <person name="Miller S.R."/>
        </authorList>
    </citation>
    <scope>NUCLEOTIDE SEQUENCE [LARGE SCALE GENOMIC DNA]</scope>
    <source>
        <strain evidence="4 5">CCMEE 5323</strain>
    </source>
</reference>
<organism evidence="4 5">
    <name type="scientific">Fischerella muscicola CCMEE 5323</name>
    <dbReference type="NCBI Taxonomy" id="2019572"/>
    <lineage>
        <taxon>Bacteria</taxon>
        <taxon>Bacillati</taxon>
        <taxon>Cyanobacteriota</taxon>
        <taxon>Cyanophyceae</taxon>
        <taxon>Nostocales</taxon>
        <taxon>Hapalosiphonaceae</taxon>
        <taxon>Fischerella</taxon>
    </lineage>
</organism>
<feature type="chain" id="PRO_5014911617" evidence="1">
    <location>
        <begin position="21"/>
        <end position="486"/>
    </location>
</feature>
<dbReference type="InterPro" id="IPR036938">
    <property type="entry name" value="PAP2/HPO_sf"/>
</dbReference>
<dbReference type="Pfam" id="PF21167">
    <property type="entry name" value="DUF6851"/>
    <property type="match status" value="1"/>
</dbReference>
<dbReference type="Proteomes" id="UP000235036">
    <property type="component" value="Unassembled WGS sequence"/>
</dbReference>
<keyword evidence="1" id="KW-0732">Signal</keyword>
<comment type="caution">
    <text evidence="4">The sequence shown here is derived from an EMBL/GenBank/DDBJ whole genome shotgun (WGS) entry which is preliminary data.</text>
</comment>
<dbReference type="AlphaFoldDB" id="A0A2N6JX79"/>
<dbReference type="EMBL" id="NRQW01000555">
    <property type="protein sequence ID" value="PLZ84896.1"/>
    <property type="molecule type" value="Genomic_DNA"/>
</dbReference>
<sequence>MKLRLPIVFAVTFAVSSAFFGSSAKPETLTRDEAKNVVLQWNNAALEAIRATRTNGQVSSRALAILNTGMYDAWAAYDPKAVSTMLGDTLQRPKYEITLDNKNKAMSYAAYQTLVDLFPSETPRFDQLMTNLGYDPTDTSTDVKTPSGIGNVSAETLLEFRRRDGSNQLGDLNPGAYSDYTGYTPVNTPTTINDPDRWQPQLIPDGQGGFTEQKFSNPHWGLVVPFALTSGSQFRPAPPTKTIAANPEGYRQQAQQVLDASANLTPEQKALAEYWSGNIPGATAGIWNVFAQFVSQRDNHTLDDDIKMFFALTNGLSDALIATWDAKAAYDSVRPVTAIRYLFDDQQVLAWGGPNRGTQLIDGGDWQPYLPTAPHPEYVAAQSSLSTAGAYILKKFTGSDAFGYCVTKPAGSSTVENGPANDITFCWNTFSEAAEQGSLSRLYAGWHFEDGLEAGKRLGRQVGVAVWKKSQSYILRKPPRKHVINQ</sequence>
<evidence type="ECO:0000259" key="2">
    <source>
        <dbReference type="Pfam" id="PF21167"/>
    </source>
</evidence>
<name>A0A2N6JX79_FISMU</name>
<dbReference type="PANTHER" id="PTHR34599:SF2">
    <property type="entry name" value="TRAF-TYPE DOMAIN-CONTAINING PROTEIN"/>
    <property type="match status" value="1"/>
</dbReference>
<evidence type="ECO:0000259" key="3">
    <source>
        <dbReference type="Pfam" id="PF22778"/>
    </source>
</evidence>
<evidence type="ECO:0000313" key="4">
    <source>
        <dbReference type="EMBL" id="PLZ84896.1"/>
    </source>
</evidence>
<feature type="signal peptide" evidence="1">
    <location>
        <begin position="1"/>
        <end position="20"/>
    </location>
</feature>
<dbReference type="InterPro" id="IPR055161">
    <property type="entry name" value="NapH1-like_2nd"/>
</dbReference>
<proteinExistence type="predicted"/>
<evidence type="ECO:0000256" key="1">
    <source>
        <dbReference type="SAM" id="SignalP"/>
    </source>
</evidence>
<dbReference type="Gene3D" id="1.10.606.10">
    <property type="entry name" value="Vanadium-containing Chloroperoxidase, domain 2"/>
    <property type="match status" value="1"/>
</dbReference>
<gene>
    <name evidence="4" type="ORF">CEN44_23470</name>
</gene>
<dbReference type="GO" id="GO:0004601">
    <property type="term" value="F:peroxidase activity"/>
    <property type="evidence" value="ECO:0007669"/>
    <property type="project" value="InterPro"/>
</dbReference>
<accession>A0A2N6JX79</accession>
<feature type="domain" description="Vanadium-dependent haloperoxidase NapH1-like second helical-bundle" evidence="3">
    <location>
        <begin position="309"/>
        <end position="466"/>
    </location>
</feature>
<dbReference type="PANTHER" id="PTHR34599">
    <property type="entry name" value="PEROXIDASE-RELATED"/>
    <property type="match status" value="1"/>
</dbReference>
<dbReference type="InterPro" id="IPR049283">
    <property type="entry name" value="DUF6851"/>
</dbReference>